<evidence type="ECO:0000256" key="2">
    <source>
        <dbReference type="ARBA" id="ARBA00022723"/>
    </source>
</evidence>
<dbReference type="SUPFAM" id="SSF55961">
    <property type="entry name" value="Bet v1-like"/>
    <property type="match status" value="1"/>
</dbReference>
<dbReference type="SUPFAM" id="SSF50022">
    <property type="entry name" value="ISP domain"/>
    <property type="match status" value="1"/>
</dbReference>
<dbReference type="GO" id="GO:0046872">
    <property type="term" value="F:metal ion binding"/>
    <property type="evidence" value="ECO:0007669"/>
    <property type="project" value="UniProtKB-KW"/>
</dbReference>
<evidence type="ECO:0000259" key="6">
    <source>
        <dbReference type="PROSITE" id="PS51296"/>
    </source>
</evidence>
<dbReference type="GO" id="GO:0051537">
    <property type="term" value="F:2 iron, 2 sulfur cluster binding"/>
    <property type="evidence" value="ECO:0007669"/>
    <property type="project" value="UniProtKB-KW"/>
</dbReference>
<accession>A0A1Z4JB97</accession>
<keyword evidence="8" id="KW-1185">Reference proteome</keyword>
<keyword evidence="5" id="KW-0411">Iron-sulfur</keyword>
<evidence type="ECO:0000256" key="4">
    <source>
        <dbReference type="ARBA" id="ARBA00023004"/>
    </source>
</evidence>
<evidence type="ECO:0000313" key="8">
    <source>
        <dbReference type="Proteomes" id="UP000217895"/>
    </source>
</evidence>
<organism evidence="7 8">
    <name type="scientific">Leptolyngbya boryana NIES-2135</name>
    <dbReference type="NCBI Taxonomy" id="1973484"/>
    <lineage>
        <taxon>Bacteria</taxon>
        <taxon>Bacillati</taxon>
        <taxon>Cyanobacteriota</taxon>
        <taxon>Cyanophyceae</taxon>
        <taxon>Leptolyngbyales</taxon>
        <taxon>Leptolyngbyaceae</taxon>
        <taxon>Leptolyngbya group</taxon>
        <taxon>Leptolyngbya</taxon>
    </lineage>
</organism>
<dbReference type="InterPro" id="IPR017941">
    <property type="entry name" value="Rieske_2Fe-2S"/>
</dbReference>
<dbReference type="EMBL" id="AP018203">
    <property type="protein sequence ID" value="BAY54022.1"/>
    <property type="molecule type" value="Genomic_DNA"/>
</dbReference>
<protein>
    <submittedName>
        <fullName evidence="7">Rieske [2Fe-2S] domain-containing protein</fullName>
    </submittedName>
</protein>
<gene>
    <name evidence="7" type="ORF">NIES2135_08350</name>
</gene>
<keyword evidence="3" id="KW-0560">Oxidoreductase</keyword>
<dbReference type="GO" id="GO:0016705">
    <property type="term" value="F:oxidoreductase activity, acting on paired donors, with incorporation or reduction of molecular oxygen"/>
    <property type="evidence" value="ECO:0007669"/>
    <property type="project" value="UniProtKB-ARBA"/>
</dbReference>
<dbReference type="PANTHER" id="PTHR21266:SF57">
    <property type="entry name" value="3-CHLOROBENZOATE-3,4-DIOXYGENASE"/>
    <property type="match status" value="1"/>
</dbReference>
<proteinExistence type="predicted"/>
<dbReference type="Pfam" id="PF00355">
    <property type="entry name" value="Rieske"/>
    <property type="match status" value="1"/>
</dbReference>
<dbReference type="InterPro" id="IPR050584">
    <property type="entry name" value="Cholesterol_7-desaturase"/>
</dbReference>
<evidence type="ECO:0000256" key="1">
    <source>
        <dbReference type="ARBA" id="ARBA00022714"/>
    </source>
</evidence>
<dbReference type="InterPro" id="IPR044043">
    <property type="entry name" value="VanA_C_cat"/>
</dbReference>
<keyword evidence="4" id="KW-0408">Iron</keyword>
<dbReference type="GO" id="GO:0004497">
    <property type="term" value="F:monooxygenase activity"/>
    <property type="evidence" value="ECO:0007669"/>
    <property type="project" value="UniProtKB-ARBA"/>
</dbReference>
<dbReference type="Proteomes" id="UP000217895">
    <property type="component" value="Chromosome"/>
</dbReference>
<dbReference type="Gene3D" id="2.102.10.10">
    <property type="entry name" value="Rieske [2Fe-2S] iron-sulphur domain"/>
    <property type="match status" value="1"/>
</dbReference>
<dbReference type="Pfam" id="PF19112">
    <property type="entry name" value="VanA_C"/>
    <property type="match status" value="1"/>
</dbReference>
<sequence>MIELTPALSEHRLKGQVREIGINPNYWYAVAWAHEIKPLQILAITLWNQELAIYCDDQNIVRAVENRCPHKGVALHRGVVQRDAIVCPYHGWKFQNGQCTHIPYFPIDQKLPTACLRTFPVREQYGIIFVFPGDPAQADQIPLLDIPQYANPNWLMIPVSAHFNAHYTICNENTMDVFHGYLHRNLQGWFDPVLLKLEEAEASVRADYRVSYRGAIARFLGLNDTSKVITRTISVNYQYPNYINSLQDLSYLYLMRSPISQHESRSFSLLFVNVRLPKWLIALLQPVLERVIRNRLFMRFLAQDIAMIESEYENYLRDRSRRYVEVNPAIIALQRVMIRQYNFSLDCSTGES</sequence>
<dbReference type="InterPro" id="IPR036922">
    <property type="entry name" value="Rieske_2Fe-2S_sf"/>
</dbReference>
<feature type="domain" description="Rieske" evidence="6">
    <location>
        <begin position="27"/>
        <end position="130"/>
    </location>
</feature>
<evidence type="ECO:0000256" key="3">
    <source>
        <dbReference type="ARBA" id="ARBA00023002"/>
    </source>
</evidence>
<reference evidence="7 8" key="1">
    <citation type="submission" date="2017-06" db="EMBL/GenBank/DDBJ databases">
        <title>Genome sequencing of cyanobaciteial culture collection at National Institute for Environmental Studies (NIES).</title>
        <authorList>
            <person name="Hirose Y."/>
            <person name="Shimura Y."/>
            <person name="Fujisawa T."/>
            <person name="Nakamura Y."/>
            <person name="Kawachi M."/>
        </authorList>
    </citation>
    <scope>NUCLEOTIDE SEQUENCE [LARGE SCALE GENOMIC DNA]</scope>
    <source>
        <strain evidence="7 8">NIES-2135</strain>
    </source>
</reference>
<evidence type="ECO:0000256" key="5">
    <source>
        <dbReference type="ARBA" id="ARBA00023014"/>
    </source>
</evidence>
<keyword evidence="1" id="KW-0001">2Fe-2S</keyword>
<evidence type="ECO:0000313" key="7">
    <source>
        <dbReference type="EMBL" id="BAY54022.1"/>
    </source>
</evidence>
<keyword evidence="2" id="KW-0479">Metal-binding</keyword>
<dbReference type="AlphaFoldDB" id="A0A1Z4JB97"/>
<name>A0A1Z4JB97_LEPBY</name>
<dbReference type="Gene3D" id="3.90.380.10">
    <property type="entry name" value="Naphthalene 1,2-dioxygenase Alpha Subunit, Chain A, domain 1"/>
    <property type="match status" value="1"/>
</dbReference>
<dbReference type="PROSITE" id="PS51296">
    <property type="entry name" value="RIESKE"/>
    <property type="match status" value="1"/>
</dbReference>
<dbReference type="PANTHER" id="PTHR21266">
    <property type="entry name" value="IRON-SULFUR DOMAIN CONTAINING PROTEIN"/>
    <property type="match status" value="1"/>
</dbReference>